<dbReference type="EMBL" id="BT043466">
    <property type="protein sequence ID" value="ACF88471.1"/>
    <property type="molecule type" value="mRNA"/>
</dbReference>
<name>B4G278_MAIZE</name>
<reference evidence="2" key="1">
    <citation type="journal article" date="2009" name="PLoS Genet.">
        <title>Sequencing, mapping, and analysis of 27,455 maize full-length cDNAs.</title>
        <authorList>
            <person name="Soderlund C."/>
            <person name="Descour A."/>
            <person name="Kudrna D."/>
            <person name="Bomhoff M."/>
            <person name="Boyd L."/>
            <person name="Currie J."/>
            <person name="Angelova A."/>
            <person name="Collura K."/>
            <person name="Wissotski M."/>
            <person name="Ashley E."/>
            <person name="Morrow D."/>
            <person name="Fernandes J."/>
            <person name="Walbot V."/>
            <person name="Yu Y."/>
        </authorList>
    </citation>
    <scope>NUCLEOTIDE SEQUENCE</scope>
    <source>
        <strain evidence="2">B73</strain>
    </source>
</reference>
<protein>
    <submittedName>
        <fullName evidence="2">Uncharacterized protein</fullName>
    </submittedName>
</protein>
<dbReference type="GeneID" id="103627565"/>
<dbReference type="AlphaFoldDB" id="B4G278"/>
<dbReference type="KEGG" id="zma:103627565"/>
<evidence type="ECO:0000256" key="1">
    <source>
        <dbReference type="SAM" id="MobiDB-lite"/>
    </source>
</evidence>
<dbReference type="RefSeq" id="NP_001314796.1">
    <property type="nucleotide sequence ID" value="NM_001327867.1"/>
</dbReference>
<feature type="compositionally biased region" description="Polar residues" evidence="1">
    <location>
        <begin position="10"/>
        <end position="24"/>
    </location>
</feature>
<sequence length="47" mass="5185">MADGFLHVPSTRQGFSSQGPSSHDLSLRLYRPTRNNVVSGGFPRLLQ</sequence>
<dbReference type="OrthoDB" id="621396at2759"/>
<organism evidence="2">
    <name type="scientific">Zea mays</name>
    <name type="common">Maize</name>
    <dbReference type="NCBI Taxonomy" id="4577"/>
    <lineage>
        <taxon>Eukaryota</taxon>
        <taxon>Viridiplantae</taxon>
        <taxon>Streptophyta</taxon>
        <taxon>Embryophyta</taxon>
        <taxon>Tracheophyta</taxon>
        <taxon>Spermatophyta</taxon>
        <taxon>Magnoliopsida</taxon>
        <taxon>Liliopsida</taxon>
        <taxon>Poales</taxon>
        <taxon>Poaceae</taxon>
        <taxon>PACMAD clade</taxon>
        <taxon>Panicoideae</taxon>
        <taxon>Andropogonodae</taxon>
        <taxon>Andropogoneae</taxon>
        <taxon>Tripsacinae</taxon>
        <taxon>Zea</taxon>
    </lineage>
</organism>
<feature type="region of interest" description="Disordered" evidence="1">
    <location>
        <begin position="1"/>
        <end position="28"/>
    </location>
</feature>
<evidence type="ECO:0000313" key="2">
    <source>
        <dbReference type="EMBL" id="ACF88471.1"/>
    </source>
</evidence>
<accession>B4G278</accession>
<proteinExistence type="evidence at transcript level"/>